<dbReference type="PANTHER" id="PTHR46771:SF5">
    <property type="entry name" value="DETERIN"/>
    <property type="match status" value="1"/>
</dbReference>
<sequence length="159" mass="18705">MENIDNIIMKQIQNQLESPEIEPFCYIWQMKRLKSLQNWTMAKPSAEEMAEAGFYCPNPDIPDTVRCFSCFIELDGWEPTDKPWEEHKKRALSLNPPCRFIEICKKESDFTVDDFLEIKKSVILRIFNEKCEKLIKTSLSLHKKKKSALKKDLQKKGMS</sequence>
<dbReference type="AlphaFoldDB" id="A0A9P0NFX5"/>
<evidence type="ECO:0000313" key="3">
    <source>
        <dbReference type="EMBL" id="CAH1715861.1"/>
    </source>
</evidence>
<keyword evidence="1" id="KW-0479">Metal-binding</keyword>
<dbReference type="SMART" id="SM00238">
    <property type="entry name" value="BIR"/>
    <property type="match status" value="1"/>
</dbReference>
<reference evidence="3" key="2">
    <citation type="submission" date="2022-10" db="EMBL/GenBank/DDBJ databases">
        <authorList>
            <consortium name="ENA_rothamsted_submissions"/>
            <consortium name="culmorum"/>
            <person name="King R."/>
        </authorList>
    </citation>
    <scope>NUCLEOTIDE SEQUENCE</scope>
</reference>
<dbReference type="PANTHER" id="PTHR46771">
    <property type="entry name" value="DETERIN"/>
    <property type="match status" value="1"/>
</dbReference>
<name>A0A9P0NFX5_APHGO</name>
<dbReference type="Proteomes" id="UP001154329">
    <property type="component" value="Chromosome 1"/>
</dbReference>
<dbReference type="PROSITE" id="PS50143">
    <property type="entry name" value="BIR_REPEAT_2"/>
    <property type="match status" value="1"/>
</dbReference>
<dbReference type="OrthoDB" id="2196114at2759"/>
<reference evidence="3" key="1">
    <citation type="submission" date="2022-02" db="EMBL/GenBank/DDBJ databases">
        <authorList>
            <person name="King R."/>
        </authorList>
    </citation>
    <scope>NUCLEOTIDE SEQUENCE</scope>
</reference>
<dbReference type="InterPro" id="IPR051190">
    <property type="entry name" value="Baculoviral_IAP"/>
</dbReference>
<keyword evidence="4" id="KW-1185">Reference proteome</keyword>
<organism evidence="3 4">
    <name type="scientific">Aphis gossypii</name>
    <name type="common">Cotton aphid</name>
    <dbReference type="NCBI Taxonomy" id="80765"/>
    <lineage>
        <taxon>Eukaryota</taxon>
        <taxon>Metazoa</taxon>
        <taxon>Ecdysozoa</taxon>
        <taxon>Arthropoda</taxon>
        <taxon>Hexapoda</taxon>
        <taxon>Insecta</taxon>
        <taxon>Pterygota</taxon>
        <taxon>Neoptera</taxon>
        <taxon>Paraneoptera</taxon>
        <taxon>Hemiptera</taxon>
        <taxon>Sternorrhyncha</taxon>
        <taxon>Aphidomorpha</taxon>
        <taxon>Aphidoidea</taxon>
        <taxon>Aphididae</taxon>
        <taxon>Aphidini</taxon>
        <taxon>Aphis</taxon>
        <taxon>Aphis</taxon>
    </lineage>
</organism>
<dbReference type="SUPFAM" id="SSF57924">
    <property type="entry name" value="Inhibitor of apoptosis (IAP) repeat"/>
    <property type="match status" value="1"/>
</dbReference>
<dbReference type="EMBL" id="OU899034">
    <property type="protein sequence ID" value="CAH1715861.1"/>
    <property type="molecule type" value="Genomic_DNA"/>
</dbReference>
<accession>A0A9P0NFX5</accession>
<keyword evidence="2" id="KW-0862">Zinc</keyword>
<evidence type="ECO:0000256" key="1">
    <source>
        <dbReference type="ARBA" id="ARBA00022723"/>
    </source>
</evidence>
<evidence type="ECO:0000313" key="4">
    <source>
        <dbReference type="Proteomes" id="UP001154329"/>
    </source>
</evidence>
<dbReference type="InterPro" id="IPR001370">
    <property type="entry name" value="BIR_rpt"/>
</dbReference>
<dbReference type="GO" id="GO:0046872">
    <property type="term" value="F:metal ion binding"/>
    <property type="evidence" value="ECO:0007669"/>
    <property type="project" value="UniProtKB-KW"/>
</dbReference>
<protein>
    <submittedName>
        <fullName evidence="3">Uncharacterized protein</fullName>
    </submittedName>
</protein>
<evidence type="ECO:0000256" key="2">
    <source>
        <dbReference type="ARBA" id="ARBA00022833"/>
    </source>
</evidence>
<dbReference type="Pfam" id="PF00653">
    <property type="entry name" value="BIR"/>
    <property type="match status" value="1"/>
</dbReference>
<proteinExistence type="predicted"/>
<gene>
    <name evidence="3" type="ORF">APHIGO_LOCUS3331</name>
</gene>
<dbReference type="Gene3D" id="1.10.1170.10">
    <property type="entry name" value="Inhibitor Of Apoptosis Protein (2mihbC-IAP-1), Chain A"/>
    <property type="match status" value="1"/>
</dbReference>
<dbReference type="CDD" id="cd00022">
    <property type="entry name" value="BIR"/>
    <property type="match status" value="1"/>
</dbReference>